<accession>A0AAV2IAN1</accession>
<dbReference type="InterPro" id="IPR001304">
    <property type="entry name" value="C-type_lectin-like"/>
</dbReference>
<dbReference type="CDD" id="cd00037">
    <property type="entry name" value="CLECT"/>
    <property type="match status" value="1"/>
</dbReference>
<dbReference type="AlphaFoldDB" id="A0AAV2IAN1"/>
<proteinExistence type="predicted"/>
<name>A0AAV2IAN1_LYMST</name>
<protein>
    <recommendedName>
        <fullName evidence="2">C-type lectin domain-containing protein</fullName>
    </recommendedName>
</protein>
<comment type="caution">
    <text evidence="3">The sequence shown here is derived from an EMBL/GenBank/DDBJ whole genome shotgun (WGS) entry which is preliminary data.</text>
</comment>
<dbReference type="EMBL" id="CAXITT010000457">
    <property type="protein sequence ID" value="CAL1541895.1"/>
    <property type="molecule type" value="Genomic_DNA"/>
</dbReference>
<evidence type="ECO:0000313" key="4">
    <source>
        <dbReference type="Proteomes" id="UP001497497"/>
    </source>
</evidence>
<dbReference type="SMART" id="SM00034">
    <property type="entry name" value="CLECT"/>
    <property type="match status" value="1"/>
</dbReference>
<keyword evidence="4" id="KW-1185">Reference proteome</keyword>
<feature type="signal peptide" evidence="1">
    <location>
        <begin position="1"/>
        <end position="19"/>
    </location>
</feature>
<dbReference type="PANTHER" id="PTHR22803">
    <property type="entry name" value="MANNOSE, PHOSPHOLIPASE, LECTIN RECEPTOR RELATED"/>
    <property type="match status" value="1"/>
</dbReference>
<dbReference type="Gene3D" id="3.10.100.10">
    <property type="entry name" value="Mannose-Binding Protein A, subunit A"/>
    <property type="match status" value="1"/>
</dbReference>
<dbReference type="InterPro" id="IPR016186">
    <property type="entry name" value="C-type_lectin-like/link_sf"/>
</dbReference>
<dbReference type="SUPFAM" id="SSF57414">
    <property type="entry name" value="Hairpin loop containing domain-like"/>
    <property type="match status" value="1"/>
</dbReference>
<reference evidence="3 4" key="1">
    <citation type="submission" date="2024-04" db="EMBL/GenBank/DDBJ databases">
        <authorList>
            <consortium name="Genoscope - CEA"/>
            <person name="William W."/>
        </authorList>
    </citation>
    <scope>NUCLEOTIDE SEQUENCE [LARGE SCALE GENOMIC DNA]</scope>
</reference>
<dbReference type="Proteomes" id="UP001497497">
    <property type="component" value="Unassembled WGS sequence"/>
</dbReference>
<dbReference type="PROSITE" id="PS50041">
    <property type="entry name" value="C_TYPE_LECTIN_2"/>
    <property type="match status" value="1"/>
</dbReference>
<evidence type="ECO:0000313" key="3">
    <source>
        <dbReference type="EMBL" id="CAL1541895.1"/>
    </source>
</evidence>
<feature type="chain" id="PRO_5044010623" description="C-type lectin domain-containing protein" evidence="1">
    <location>
        <begin position="20"/>
        <end position="239"/>
    </location>
</feature>
<dbReference type="InterPro" id="IPR050111">
    <property type="entry name" value="C-type_lectin/snaclec_domain"/>
</dbReference>
<evidence type="ECO:0000256" key="1">
    <source>
        <dbReference type="SAM" id="SignalP"/>
    </source>
</evidence>
<evidence type="ECO:0000259" key="2">
    <source>
        <dbReference type="PROSITE" id="PS50041"/>
    </source>
</evidence>
<dbReference type="InterPro" id="IPR016187">
    <property type="entry name" value="CTDL_fold"/>
</dbReference>
<dbReference type="SUPFAM" id="SSF56436">
    <property type="entry name" value="C-type lectin-like"/>
    <property type="match status" value="1"/>
</dbReference>
<dbReference type="Pfam" id="PF00059">
    <property type="entry name" value="Lectin_C"/>
    <property type="match status" value="1"/>
</dbReference>
<feature type="domain" description="C-type lectin" evidence="2">
    <location>
        <begin position="124"/>
        <end position="230"/>
    </location>
</feature>
<keyword evidence="1" id="KW-0732">Signal</keyword>
<gene>
    <name evidence="3" type="ORF">GSLYS_00015501001</name>
</gene>
<sequence length="239" mass="26806">MKLYLLEAVMLGFIQVVTTSVSSTKFTKIQPSVCGPVRLSNGWVDRSRSSCASNCKARYPQECNSFLYNKSTKACIPANGLGSNQPLPSLGEGDLYHYQYPDFSKFPIGSNTVNLAYFTKPLIYTDAESACRCLDAHLYSPDSWDKIWFIGNVAIPRYYMWIGLNDMAVEGKFVWAKNVQEIEAVYKIAIFKPGQPDNGYNGNQDCVFLTPDSYEFDDGDCFEQKAYICEKPTLNNSSA</sequence>
<organism evidence="3 4">
    <name type="scientific">Lymnaea stagnalis</name>
    <name type="common">Great pond snail</name>
    <name type="synonym">Helix stagnalis</name>
    <dbReference type="NCBI Taxonomy" id="6523"/>
    <lineage>
        <taxon>Eukaryota</taxon>
        <taxon>Metazoa</taxon>
        <taxon>Spiralia</taxon>
        <taxon>Lophotrochozoa</taxon>
        <taxon>Mollusca</taxon>
        <taxon>Gastropoda</taxon>
        <taxon>Heterobranchia</taxon>
        <taxon>Euthyneura</taxon>
        <taxon>Panpulmonata</taxon>
        <taxon>Hygrophila</taxon>
        <taxon>Lymnaeoidea</taxon>
        <taxon>Lymnaeidae</taxon>
        <taxon>Lymnaea</taxon>
    </lineage>
</organism>